<dbReference type="GO" id="GO:0003723">
    <property type="term" value="F:RNA binding"/>
    <property type="evidence" value="ECO:0007669"/>
    <property type="project" value="InterPro"/>
</dbReference>
<dbReference type="InterPro" id="IPR046960">
    <property type="entry name" value="PPR_At4g14850-like_plant"/>
</dbReference>
<dbReference type="Pfam" id="PF01535">
    <property type="entry name" value="PPR"/>
    <property type="match status" value="1"/>
</dbReference>
<accession>A0AAN8Z041</accession>
<reference evidence="2 3" key="1">
    <citation type="submission" date="2023-12" db="EMBL/GenBank/DDBJ databases">
        <title>A high-quality genome assembly for Dillenia turbinata (Dilleniales).</title>
        <authorList>
            <person name="Chanderbali A."/>
        </authorList>
    </citation>
    <scope>NUCLEOTIDE SEQUENCE [LARGE SCALE GENOMIC DNA]</scope>
    <source>
        <strain evidence="2">LSX21</strain>
        <tissue evidence="2">Leaf</tissue>
    </source>
</reference>
<evidence type="ECO:0000313" key="2">
    <source>
        <dbReference type="EMBL" id="KAK6919516.1"/>
    </source>
</evidence>
<name>A0AAN8Z041_9MAGN</name>
<dbReference type="AlphaFoldDB" id="A0AAN8Z041"/>
<comment type="caution">
    <text evidence="2">The sequence shown here is derived from an EMBL/GenBank/DDBJ whole genome shotgun (WGS) entry which is preliminary data.</text>
</comment>
<evidence type="ECO:0000256" key="1">
    <source>
        <dbReference type="ARBA" id="ARBA00022737"/>
    </source>
</evidence>
<proteinExistence type="predicted"/>
<dbReference type="InterPro" id="IPR011990">
    <property type="entry name" value="TPR-like_helical_dom_sf"/>
</dbReference>
<dbReference type="PANTHER" id="PTHR47926:SF525">
    <property type="entry name" value="EMB2261"/>
    <property type="match status" value="1"/>
</dbReference>
<dbReference type="Proteomes" id="UP001370490">
    <property type="component" value="Unassembled WGS sequence"/>
</dbReference>
<dbReference type="PANTHER" id="PTHR47926">
    <property type="entry name" value="PENTATRICOPEPTIDE REPEAT-CONTAINING PROTEIN"/>
    <property type="match status" value="1"/>
</dbReference>
<gene>
    <name evidence="2" type="ORF">RJ641_015420</name>
</gene>
<dbReference type="Gene3D" id="1.25.40.10">
    <property type="entry name" value="Tetratricopeptide repeat domain"/>
    <property type="match status" value="1"/>
</dbReference>
<dbReference type="EMBL" id="JBAMMX010000021">
    <property type="protein sequence ID" value="KAK6919516.1"/>
    <property type="molecule type" value="Genomic_DNA"/>
</dbReference>
<keyword evidence="3" id="KW-1185">Reference proteome</keyword>
<sequence>MSEEAISLDRLWKFKSIETKKCMLSLFWLEYHGNVVVESSLVDILMEDVDLYSFGTMLHACSGLAAVREGKEVHCRYLRRGVWRDAIVESSAMVDLYAKCGCVDFAERVFSLVEEGLIEEAENLILNADCKDSALWEVFVGACTASTNPVVAERIARKLMELERDKYLSYVFLSNLYRSIGRWNDALELRKLMSDRKVKKMPGKSWIDTDNSLGSYHMGQWNTTKLSSASNLG</sequence>
<dbReference type="GO" id="GO:0009451">
    <property type="term" value="P:RNA modification"/>
    <property type="evidence" value="ECO:0007669"/>
    <property type="project" value="InterPro"/>
</dbReference>
<dbReference type="Pfam" id="PF20431">
    <property type="entry name" value="E_motif"/>
    <property type="match status" value="1"/>
</dbReference>
<keyword evidence="1" id="KW-0677">Repeat</keyword>
<protein>
    <submittedName>
        <fullName evidence="2">Pentatricopeptide repeat</fullName>
    </submittedName>
</protein>
<evidence type="ECO:0000313" key="3">
    <source>
        <dbReference type="Proteomes" id="UP001370490"/>
    </source>
</evidence>
<dbReference type="InterPro" id="IPR046848">
    <property type="entry name" value="E_motif"/>
</dbReference>
<dbReference type="InterPro" id="IPR002885">
    <property type="entry name" value="PPR_rpt"/>
</dbReference>
<organism evidence="2 3">
    <name type="scientific">Dillenia turbinata</name>
    <dbReference type="NCBI Taxonomy" id="194707"/>
    <lineage>
        <taxon>Eukaryota</taxon>
        <taxon>Viridiplantae</taxon>
        <taxon>Streptophyta</taxon>
        <taxon>Embryophyta</taxon>
        <taxon>Tracheophyta</taxon>
        <taxon>Spermatophyta</taxon>
        <taxon>Magnoliopsida</taxon>
        <taxon>eudicotyledons</taxon>
        <taxon>Gunneridae</taxon>
        <taxon>Pentapetalae</taxon>
        <taxon>Dilleniales</taxon>
        <taxon>Dilleniaceae</taxon>
        <taxon>Dillenia</taxon>
    </lineage>
</organism>